<comment type="caution">
    <text evidence="2">The sequence shown here is derived from an EMBL/GenBank/DDBJ whole genome shotgun (WGS) entry which is preliminary data.</text>
</comment>
<name>A0AAD6B196_9TELE</name>
<gene>
    <name evidence="2" type="ORF">JOQ06_017475</name>
</gene>
<protein>
    <recommendedName>
        <fullName evidence="1">SET domain-containing protein</fullName>
    </recommendedName>
</protein>
<evidence type="ECO:0000259" key="1">
    <source>
        <dbReference type="Pfam" id="PF00856"/>
    </source>
</evidence>
<dbReference type="Proteomes" id="UP001219934">
    <property type="component" value="Unassembled WGS sequence"/>
</dbReference>
<proteinExistence type="predicted"/>
<dbReference type="Pfam" id="PF00856">
    <property type="entry name" value="SET"/>
    <property type="match status" value="1"/>
</dbReference>
<accession>A0AAD6B196</accession>
<organism evidence="2 3">
    <name type="scientific">Pogonophryne albipinna</name>
    <dbReference type="NCBI Taxonomy" id="1090488"/>
    <lineage>
        <taxon>Eukaryota</taxon>
        <taxon>Metazoa</taxon>
        <taxon>Chordata</taxon>
        <taxon>Craniata</taxon>
        <taxon>Vertebrata</taxon>
        <taxon>Euteleostomi</taxon>
        <taxon>Actinopterygii</taxon>
        <taxon>Neopterygii</taxon>
        <taxon>Teleostei</taxon>
        <taxon>Neoteleostei</taxon>
        <taxon>Acanthomorphata</taxon>
        <taxon>Eupercaria</taxon>
        <taxon>Perciformes</taxon>
        <taxon>Notothenioidei</taxon>
        <taxon>Pogonophryne</taxon>
    </lineage>
</organism>
<sequence>MRTIVLDGMPHLCLFALRDIAPEEEISYNYGDADWPWRKQVTNEQYYPEAVEEESFPLELTSLKELSSLRTSTTDRSSTEFQVTNEQYYPEAVEEESFPLELTSLKELSSLKTSTTDRSSTEVI</sequence>
<dbReference type="InterPro" id="IPR001214">
    <property type="entry name" value="SET_dom"/>
</dbReference>
<evidence type="ECO:0000313" key="3">
    <source>
        <dbReference type="Proteomes" id="UP001219934"/>
    </source>
</evidence>
<reference evidence="2" key="1">
    <citation type="submission" date="2022-11" db="EMBL/GenBank/DDBJ databases">
        <title>Chromosome-level genome of Pogonophryne albipinna.</title>
        <authorList>
            <person name="Jo E."/>
        </authorList>
    </citation>
    <scope>NUCLEOTIDE SEQUENCE</scope>
    <source>
        <strain evidence="2">SGF0006</strain>
        <tissue evidence="2">Muscle</tissue>
    </source>
</reference>
<dbReference type="AlphaFoldDB" id="A0AAD6B196"/>
<feature type="domain" description="SET" evidence="1">
    <location>
        <begin position="7"/>
        <end position="31"/>
    </location>
</feature>
<feature type="non-terminal residue" evidence="2">
    <location>
        <position position="1"/>
    </location>
</feature>
<dbReference type="EMBL" id="JAPTMU010000011">
    <property type="protein sequence ID" value="KAJ4935950.1"/>
    <property type="molecule type" value="Genomic_DNA"/>
</dbReference>
<dbReference type="Gene3D" id="2.170.270.10">
    <property type="entry name" value="SET domain"/>
    <property type="match status" value="1"/>
</dbReference>
<dbReference type="InterPro" id="IPR046341">
    <property type="entry name" value="SET_dom_sf"/>
</dbReference>
<dbReference type="SUPFAM" id="SSF82199">
    <property type="entry name" value="SET domain"/>
    <property type="match status" value="1"/>
</dbReference>
<evidence type="ECO:0000313" key="2">
    <source>
        <dbReference type="EMBL" id="KAJ4935950.1"/>
    </source>
</evidence>
<keyword evidence="3" id="KW-1185">Reference proteome</keyword>